<protein>
    <submittedName>
        <fullName evidence="2">Interleukin-24-like isoform X1</fullName>
    </submittedName>
</protein>
<dbReference type="GO" id="GO:0005576">
    <property type="term" value="C:extracellular region"/>
    <property type="evidence" value="ECO:0007669"/>
    <property type="project" value="InterPro"/>
</dbReference>
<dbReference type="EMBL" id="JAGKHQ010000601">
    <property type="protein sequence ID" value="KAG7466721.1"/>
    <property type="molecule type" value="Genomic_DNA"/>
</dbReference>
<accession>A0AAV6PJ45</accession>
<evidence type="ECO:0000256" key="1">
    <source>
        <dbReference type="SAM" id="SignalP"/>
    </source>
</evidence>
<keyword evidence="3" id="KW-1185">Reference proteome</keyword>
<evidence type="ECO:0000313" key="3">
    <source>
        <dbReference type="Proteomes" id="UP000693946"/>
    </source>
</evidence>
<gene>
    <name evidence="2" type="ORF">JOB18_028642</name>
</gene>
<reference evidence="2 3" key="1">
    <citation type="journal article" date="2021" name="Sci. Rep.">
        <title>Chromosome anchoring in Senegalese sole (Solea senegalensis) reveals sex-associated markers and genome rearrangements in flatfish.</title>
        <authorList>
            <person name="Guerrero-Cozar I."/>
            <person name="Gomez-Garrido J."/>
            <person name="Berbel C."/>
            <person name="Martinez-Blanch J.F."/>
            <person name="Alioto T."/>
            <person name="Claros M.G."/>
            <person name="Gagnaire P.A."/>
            <person name="Manchado M."/>
        </authorList>
    </citation>
    <scope>NUCLEOTIDE SEQUENCE [LARGE SCALE GENOMIC DNA]</scope>
    <source>
        <strain evidence="2">Sse05_10M</strain>
    </source>
</reference>
<dbReference type="AlphaFoldDB" id="A0AAV6PJ45"/>
<organism evidence="2 3">
    <name type="scientific">Solea senegalensis</name>
    <name type="common">Senegalese sole</name>
    <dbReference type="NCBI Taxonomy" id="28829"/>
    <lineage>
        <taxon>Eukaryota</taxon>
        <taxon>Metazoa</taxon>
        <taxon>Chordata</taxon>
        <taxon>Craniata</taxon>
        <taxon>Vertebrata</taxon>
        <taxon>Euteleostomi</taxon>
        <taxon>Actinopterygii</taxon>
        <taxon>Neopterygii</taxon>
        <taxon>Teleostei</taxon>
        <taxon>Neoteleostei</taxon>
        <taxon>Acanthomorphata</taxon>
        <taxon>Carangaria</taxon>
        <taxon>Pleuronectiformes</taxon>
        <taxon>Pleuronectoidei</taxon>
        <taxon>Soleidae</taxon>
        <taxon>Solea</taxon>
    </lineage>
</organism>
<dbReference type="PANTHER" id="PTHR48488">
    <property type="entry name" value="INTERLEUKIN-22"/>
    <property type="match status" value="1"/>
</dbReference>
<dbReference type="InterPro" id="IPR020453">
    <property type="entry name" value="IL-22"/>
</dbReference>
<feature type="signal peptide" evidence="1">
    <location>
        <begin position="1"/>
        <end position="39"/>
    </location>
</feature>
<comment type="caution">
    <text evidence="2">The sequence shown here is derived from an EMBL/GenBank/DDBJ whole genome shotgun (WGS) entry which is preliminary data.</text>
</comment>
<proteinExistence type="predicted"/>
<name>A0AAV6PJ45_SOLSE</name>
<dbReference type="Proteomes" id="UP000693946">
    <property type="component" value="Unassembled WGS sequence"/>
</dbReference>
<dbReference type="PANTHER" id="PTHR48488:SF1">
    <property type="entry name" value="INTERLEUKIN-22"/>
    <property type="match status" value="1"/>
</dbReference>
<evidence type="ECO:0000313" key="2">
    <source>
        <dbReference type="EMBL" id="KAG7466721.1"/>
    </source>
</evidence>
<keyword evidence="1" id="KW-0732">Signal</keyword>
<feature type="chain" id="PRO_5043574351" evidence="1">
    <location>
        <begin position="40"/>
        <end position="170"/>
    </location>
</feature>
<dbReference type="Pfam" id="PF14565">
    <property type="entry name" value="IL22"/>
    <property type="match status" value="1"/>
</dbReference>
<sequence>MLLNSCLMRSGSKTFVGISVKSRWWAGLVWLTPLSLSQAQSLETDDDSSVRLHARIGADQDHMKVCCLHANILNYYLTNILCHRHEQHPKMLRVKIDLSRVSDDLQAHGCNVTHYHDHHHAVEFRRKLASMEGERGINKAVGEIDILFTYLSDYCVHQKNNTANAANAAL</sequence>